<keyword evidence="2" id="KW-1185">Reference proteome</keyword>
<reference evidence="1 2" key="1">
    <citation type="journal article" date="2011" name="PLoS Genet.">
        <title>Genome sequencing and comparative transcriptomics of the model entomopathogenic fungi Metarhizium anisopliae and M. acridum.</title>
        <authorList>
            <person name="Gao Q."/>
            <person name="Jin K."/>
            <person name="Ying S.H."/>
            <person name="Zhang Y."/>
            <person name="Xiao G."/>
            <person name="Shang Y."/>
            <person name="Duan Z."/>
            <person name="Hu X."/>
            <person name="Xie X.Q."/>
            <person name="Zhou G."/>
            <person name="Peng G."/>
            <person name="Luo Z."/>
            <person name="Huang W."/>
            <person name="Wang B."/>
            <person name="Fang W."/>
            <person name="Wang S."/>
            <person name="Zhong Y."/>
            <person name="Ma L.J."/>
            <person name="St Leger R.J."/>
            <person name="Zhao G.P."/>
            <person name="Pei Y."/>
            <person name="Feng M.G."/>
            <person name="Xia Y."/>
            <person name="Wang C."/>
        </authorList>
    </citation>
    <scope>NUCLEOTIDE SEQUENCE [LARGE SCALE GENOMIC DNA]</scope>
    <source>
        <strain evidence="1 2">CQMa 102</strain>
    </source>
</reference>
<gene>
    <name evidence="1" type="ORF">MAC_04571</name>
</gene>
<dbReference type="HOGENOM" id="CLU_1695904_0_0_1"/>
<dbReference type="InParanoid" id="E9E3X3"/>
<evidence type="ECO:0000313" key="2">
    <source>
        <dbReference type="Proteomes" id="UP000002499"/>
    </source>
</evidence>
<proteinExistence type="predicted"/>
<dbReference type="Proteomes" id="UP000002499">
    <property type="component" value="Unassembled WGS sequence"/>
</dbReference>
<dbReference type="AlphaFoldDB" id="E9E3X3"/>
<dbReference type="EMBL" id="GL698500">
    <property type="protein sequence ID" value="EFY89385.1"/>
    <property type="molecule type" value="Genomic_DNA"/>
</dbReference>
<dbReference type="KEGG" id="maw:19248882"/>
<sequence length="155" mass="17638">MIEEKLKIDPHKQPWFDSHAEQGRPYEYPFNVNCATVYYEVQSELTSYGTYEKPINVAKSQSLSMTLTRGWRIIGVNVAIKQYSGSGGSISYERSKSLSTTNILTMDVFTQDKCPPSHECHLEVRTWHVKFKGEGDKFAKADRGDDDPDFCKVAC</sequence>
<evidence type="ECO:0000313" key="1">
    <source>
        <dbReference type="EMBL" id="EFY89385.1"/>
    </source>
</evidence>
<dbReference type="OrthoDB" id="4942889at2759"/>
<accession>E9E3X3</accession>
<dbReference type="GeneID" id="19248882"/>
<name>E9E3X3_METAQ</name>
<protein>
    <submittedName>
        <fullName evidence="1">Uncharacterized protein</fullName>
    </submittedName>
</protein>
<organism evidence="2">
    <name type="scientific">Metarhizium acridum (strain CQMa 102)</name>
    <dbReference type="NCBI Taxonomy" id="655827"/>
    <lineage>
        <taxon>Eukaryota</taxon>
        <taxon>Fungi</taxon>
        <taxon>Dikarya</taxon>
        <taxon>Ascomycota</taxon>
        <taxon>Pezizomycotina</taxon>
        <taxon>Sordariomycetes</taxon>
        <taxon>Hypocreomycetidae</taxon>
        <taxon>Hypocreales</taxon>
        <taxon>Clavicipitaceae</taxon>
        <taxon>Metarhizium</taxon>
    </lineage>
</organism>